<comment type="caution">
    <text evidence="1">The sequence shown here is derived from an EMBL/GenBank/DDBJ whole genome shotgun (WGS) entry which is preliminary data.</text>
</comment>
<name>A0A409VZI5_9AGAR</name>
<accession>A0A409VZI5</accession>
<proteinExistence type="predicted"/>
<dbReference type="AlphaFoldDB" id="A0A409VZI5"/>
<sequence length="63" mass="7479">MSLKSEEYFNPLHSRQKTPQWQDELQPFTDGGLFFYEWVNSHPNPASEPNLTFSAREGWRAYD</sequence>
<dbReference type="InParanoid" id="A0A409VZI5"/>
<dbReference type="Proteomes" id="UP000284706">
    <property type="component" value="Unassembled WGS sequence"/>
</dbReference>
<evidence type="ECO:0000313" key="2">
    <source>
        <dbReference type="Proteomes" id="UP000284706"/>
    </source>
</evidence>
<keyword evidence="2" id="KW-1185">Reference proteome</keyword>
<gene>
    <name evidence="1" type="ORF">CVT26_010587</name>
</gene>
<protein>
    <submittedName>
        <fullName evidence="1">Uncharacterized protein</fullName>
    </submittedName>
</protein>
<organism evidence="1 2">
    <name type="scientific">Gymnopilus dilepis</name>
    <dbReference type="NCBI Taxonomy" id="231916"/>
    <lineage>
        <taxon>Eukaryota</taxon>
        <taxon>Fungi</taxon>
        <taxon>Dikarya</taxon>
        <taxon>Basidiomycota</taxon>
        <taxon>Agaricomycotina</taxon>
        <taxon>Agaricomycetes</taxon>
        <taxon>Agaricomycetidae</taxon>
        <taxon>Agaricales</taxon>
        <taxon>Agaricineae</taxon>
        <taxon>Hymenogastraceae</taxon>
        <taxon>Gymnopilus</taxon>
    </lineage>
</organism>
<reference evidence="1 2" key="1">
    <citation type="journal article" date="2018" name="Evol. Lett.">
        <title>Horizontal gene cluster transfer increased hallucinogenic mushroom diversity.</title>
        <authorList>
            <person name="Reynolds H.T."/>
            <person name="Vijayakumar V."/>
            <person name="Gluck-Thaler E."/>
            <person name="Korotkin H.B."/>
            <person name="Matheny P.B."/>
            <person name="Slot J.C."/>
        </authorList>
    </citation>
    <scope>NUCLEOTIDE SEQUENCE [LARGE SCALE GENOMIC DNA]</scope>
    <source>
        <strain evidence="1 2">SRW20</strain>
    </source>
</reference>
<dbReference type="EMBL" id="NHYE01005493">
    <property type="protein sequence ID" value="PPQ71668.1"/>
    <property type="molecule type" value="Genomic_DNA"/>
</dbReference>
<evidence type="ECO:0000313" key="1">
    <source>
        <dbReference type="EMBL" id="PPQ71668.1"/>
    </source>
</evidence>